<dbReference type="Pfam" id="PF00005">
    <property type="entry name" value="ABC_tran"/>
    <property type="match status" value="1"/>
</dbReference>
<dbReference type="InterPro" id="IPR008995">
    <property type="entry name" value="Mo/tungstate-bd_C_term_dom"/>
</dbReference>
<keyword evidence="3" id="KW-0547">Nucleotide-binding</keyword>
<dbReference type="InterPro" id="IPR013611">
    <property type="entry name" value="Transp-assoc_OB_typ2"/>
</dbReference>
<gene>
    <name evidence="6" type="ORF">SAMN05660859_1295</name>
</gene>
<dbReference type="RefSeq" id="WP_091437025.1">
    <property type="nucleotide sequence ID" value="NZ_FMTP01000001.1"/>
</dbReference>
<dbReference type="GO" id="GO:0015697">
    <property type="term" value="P:quaternary ammonium group transport"/>
    <property type="evidence" value="ECO:0007669"/>
    <property type="project" value="UniProtKB-ARBA"/>
</dbReference>
<accession>A0A1G4QN71</accession>
<dbReference type="GO" id="GO:0016887">
    <property type="term" value="F:ATP hydrolysis activity"/>
    <property type="evidence" value="ECO:0007669"/>
    <property type="project" value="InterPro"/>
</dbReference>
<keyword evidence="2" id="KW-0813">Transport</keyword>
<dbReference type="SUPFAM" id="SSF52540">
    <property type="entry name" value="P-loop containing nucleoside triphosphate hydrolases"/>
    <property type="match status" value="1"/>
</dbReference>
<protein>
    <submittedName>
        <fullName evidence="6">Spermidine/putrescine transport system ATP-binding protein</fullName>
    </submittedName>
</protein>
<reference evidence="7" key="1">
    <citation type="submission" date="2016-10" db="EMBL/GenBank/DDBJ databases">
        <authorList>
            <person name="Varghese N."/>
            <person name="Submissions S."/>
        </authorList>
    </citation>
    <scope>NUCLEOTIDE SEQUENCE [LARGE SCALE GENOMIC DNA]</scope>
    <source>
        <strain evidence="7">CGMCC 1.1761</strain>
    </source>
</reference>
<dbReference type="InterPro" id="IPR027417">
    <property type="entry name" value="P-loop_NTPase"/>
</dbReference>
<dbReference type="Gene3D" id="2.40.50.100">
    <property type="match status" value="1"/>
</dbReference>
<dbReference type="Proteomes" id="UP000198889">
    <property type="component" value="Unassembled WGS sequence"/>
</dbReference>
<dbReference type="GO" id="GO:0022857">
    <property type="term" value="F:transmembrane transporter activity"/>
    <property type="evidence" value="ECO:0007669"/>
    <property type="project" value="InterPro"/>
</dbReference>
<sequence length="360" mass="38553">MTELSPNAVELRAVSKVYGASTAVREVSMEIPRGAFVTILGPSGCGKSTLLRMISGFVTPSSGDVLIDGVSVVGAAPYERDTAMVFQDYALFPHRTVAQNLAFGLRMRKVAKAEIERRVEAMLELVNLSGFGDRRVSQMSGGQAQRVALGRALIVRPAVLLLDEPLGALDLKLRRQMQAELKTIHRDLGLTFVAVTHDQDEALTLSDRIAVMNGGALEQFDTPENLYRRPATRFVADFVGNANLLEARLGADGRVEAQGLPLALFLTPAQRGGRAAGAAVALVVRPETIAVGAAAPESHDGRVEARVEEIMFSGANQQIVGRLPDGRRLTAHQSAALPAPERGANAVFSWPSQSVWLVDA</sequence>
<dbReference type="GO" id="GO:0005524">
    <property type="term" value="F:ATP binding"/>
    <property type="evidence" value="ECO:0007669"/>
    <property type="project" value="UniProtKB-KW"/>
</dbReference>
<dbReference type="InterPro" id="IPR050093">
    <property type="entry name" value="ABC_SmlMolc_Importer"/>
</dbReference>
<dbReference type="PANTHER" id="PTHR42781">
    <property type="entry name" value="SPERMIDINE/PUTRESCINE IMPORT ATP-BINDING PROTEIN POTA"/>
    <property type="match status" value="1"/>
</dbReference>
<dbReference type="PANTHER" id="PTHR42781:SF4">
    <property type="entry name" value="SPERMIDINE_PUTRESCINE IMPORT ATP-BINDING PROTEIN POTA"/>
    <property type="match status" value="1"/>
</dbReference>
<dbReference type="STRING" id="177413.SAMN05660859_1295"/>
<dbReference type="EMBL" id="FMTP01000001">
    <property type="protein sequence ID" value="SCW45519.1"/>
    <property type="molecule type" value="Genomic_DNA"/>
</dbReference>
<proteinExistence type="inferred from homology"/>
<dbReference type="Pfam" id="PF08402">
    <property type="entry name" value="TOBE_2"/>
    <property type="match status" value="1"/>
</dbReference>
<evidence type="ECO:0000256" key="1">
    <source>
        <dbReference type="ARBA" id="ARBA00005417"/>
    </source>
</evidence>
<keyword evidence="4 6" id="KW-0067">ATP-binding</keyword>
<evidence type="ECO:0000256" key="2">
    <source>
        <dbReference type="ARBA" id="ARBA00022448"/>
    </source>
</evidence>
<evidence type="ECO:0000259" key="5">
    <source>
        <dbReference type="PROSITE" id="PS50893"/>
    </source>
</evidence>
<dbReference type="InterPro" id="IPR003593">
    <property type="entry name" value="AAA+_ATPase"/>
</dbReference>
<dbReference type="InterPro" id="IPR003439">
    <property type="entry name" value="ABC_transporter-like_ATP-bd"/>
</dbReference>
<organism evidence="6 7">
    <name type="scientific">Ancylobacter rudongensis</name>
    <dbReference type="NCBI Taxonomy" id="177413"/>
    <lineage>
        <taxon>Bacteria</taxon>
        <taxon>Pseudomonadati</taxon>
        <taxon>Pseudomonadota</taxon>
        <taxon>Alphaproteobacteria</taxon>
        <taxon>Hyphomicrobiales</taxon>
        <taxon>Xanthobacteraceae</taxon>
        <taxon>Ancylobacter</taxon>
    </lineage>
</organism>
<keyword evidence="7" id="KW-1185">Reference proteome</keyword>
<dbReference type="AlphaFoldDB" id="A0A1G4QN71"/>
<evidence type="ECO:0000313" key="6">
    <source>
        <dbReference type="EMBL" id="SCW45519.1"/>
    </source>
</evidence>
<dbReference type="SUPFAM" id="SSF50331">
    <property type="entry name" value="MOP-like"/>
    <property type="match status" value="1"/>
</dbReference>
<evidence type="ECO:0000256" key="4">
    <source>
        <dbReference type="ARBA" id="ARBA00022840"/>
    </source>
</evidence>
<dbReference type="GO" id="GO:0043190">
    <property type="term" value="C:ATP-binding cassette (ABC) transporter complex"/>
    <property type="evidence" value="ECO:0007669"/>
    <property type="project" value="InterPro"/>
</dbReference>
<comment type="similarity">
    <text evidence="1">Belongs to the ABC transporter superfamily.</text>
</comment>
<dbReference type="FunFam" id="3.40.50.300:FF:000425">
    <property type="entry name" value="Probable ABC transporter, ATP-binding subunit"/>
    <property type="match status" value="1"/>
</dbReference>
<dbReference type="PROSITE" id="PS00211">
    <property type="entry name" value="ABC_TRANSPORTER_1"/>
    <property type="match status" value="1"/>
</dbReference>
<evidence type="ECO:0000256" key="3">
    <source>
        <dbReference type="ARBA" id="ARBA00022741"/>
    </source>
</evidence>
<dbReference type="InterPro" id="IPR017871">
    <property type="entry name" value="ABC_transporter-like_CS"/>
</dbReference>
<dbReference type="SMART" id="SM00382">
    <property type="entry name" value="AAA"/>
    <property type="match status" value="1"/>
</dbReference>
<name>A0A1G4QN71_9HYPH</name>
<evidence type="ECO:0000313" key="7">
    <source>
        <dbReference type="Proteomes" id="UP000198889"/>
    </source>
</evidence>
<dbReference type="Gene3D" id="3.40.50.300">
    <property type="entry name" value="P-loop containing nucleotide triphosphate hydrolases"/>
    <property type="match status" value="1"/>
</dbReference>
<feature type="domain" description="ABC transporter" evidence="5">
    <location>
        <begin position="9"/>
        <end position="239"/>
    </location>
</feature>
<dbReference type="PROSITE" id="PS50893">
    <property type="entry name" value="ABC_TRANSPORTER_2"/>
    <property type="match status" value="1"/>
</dbReference>